<dbReference type="Proteomes" id="UP001221757">
    <property type="component" value="Unassembled WGS sequence"/>
</dbReference>
<organism evidence="1 2">
    <name type="scientific">Mycena rosella</name>
    <name type="common">Pink bonnet</name>
    <name type="synonym">Agaricus rosellus</name>
    <dbReference type="NCBI Taxonomy" id="1033263"/>
    <lineage>
        <taxon>Eukaryota</taxon>
        <taxon>Fungi</taxon>
        <taxon>Dikarya</taxon>
        <taxon>Basidiomycota</taxon>
        <taxon>Agaricomycotina</taxon>
        <taxon>Agaricomycetes</taxon>
        <taxon>Agaricomycetidae</taxon>
        <taxon>Agaricales</taxon>
        <taxon>Marasmiineae</taxon>
        <taxon>Mycenaceae</taxon>
        <taxon>Mycena</taxon>
    </lineage>
</organism>
<name>A0AAD7D8T4_MYCRO</name>
<sequence length="76" mass="8078">PRTLSFAAFSCFTCRLHAVNTRPCPFSGRVSCCGFVASVWIAIDLPWFTPSFTHSHGGAGGGTSAGPCRCAPRHYS</sequence>
<protein>
    <submittedName>
        <fullName evidence="1">Uncharacterized protein</fullName>
    </submittedName>
</protein>
<keyword evidence="2" id="KW-1185">Reference proteome</keyword>
<accession>A0AAD7D8T4</accession>
<evidence type="ECO:0000313" key="1">
    <source>
        <dbReference type="EMBL" id="KAJ7683104.1"/>
    </source>
</evidence>
<dbReference type="AlphaFoldDB" id="A0AAD7D8T4"/>
<comment type="caution">
    <text evidence="1">The sequence shown here is derived from an EMBL/GenBank/DDBJ whole genome shotgun (WGS) entry which is preliminary data.</text>
</comment>
<evidence type="ECO:0000313" key="2">
    <source>
        <dbReference type="Proteomes" id="UP001221757"/>
    </source>
</evidence>
<reference evidence="1" key="1">
    <citation type="submission" date="2023-03" db="EMBL/GenBank/DDBJ databases">
        <title>Massive genome expansion in bonnet fungi (Mycena s.s.) driven by repeated elements and novel gene families across ecological guilds.</title>
        <authorList>
            <consortium name="Lawrence Berkeley National Laboratory"/>
            <person name="Harder C.B."/>
            <person name="Miyauchi S."/>
            <person name="Viragh M."/>
            <person name="Kuo A."/>
            <person name="Thoen E."/>
            <person name="Andreopoulos B."/>
            <person name="Lu D."/>
            <person name="Skrede I."/>
            <person name="Drula E."/>
            <person name="Henrissat B."/>
            <person name="Morin E."/>
            <person name="Kohler A."/>
            <person name="Barry K."/>
            <person name="LaButti K."/>
            <person name="Morin E."/>
            <person name="Salamov A."/>
            <person name="Lipzen A."/>
            <person name="Mereny Z."/>
            <person name="Hegedus B."/>
            <person name="Baldrian P."/>
            <person name="Stursova M."/>
            <person name="Weitz H."/>
            <person name="Taylor A."/>
            <person name="Grigoriev I.V."/>
            <person name="Nagy L.G."/>
            <person name="Martin F."/>
            <person name="Kauserud H."/>
        </authorList>
    </citation>
    <scope>NUCLEOTIDE SEQUENCE</scope>
    <source>
        <strain evidence="1">CBHHK067</strain>
    </source>
</reference>
<feature type="non-terminal residue" evidence="1">
    <location>
        <position position="1"/>
    </location>
</feature>
<gene>
    <name evidence="1" type="ORF">B0H17DRAFT_1074583</name>
</gene>
<dbReference type="EMBL" id="JARKIE010000111">
    <property type="protein sequence ID" value="KAJ7683104.1"/>
    <property type="molecule type" value="Genomic_DNA"/>
</dbReference>
<proteinExistence type="predicted"/>